<gene>
    <name evidence="1" type="ORF">QLQ22_07350</name>
</gene>
<evidence type="ECO:0000313" key="1">
    <source>
        <dbReference type="EMBL" id="WHZ59137.1"/>
    </source>
</evidence>
<dbReference type="Proteomes" id="UP001226091">
    <property type="component" value="Chromosome"/>
</dbReference>
<accession>A0ACD4RF63</accession>
<organism evidence="1 2">
    <name type="scientific">Metabacillus hrfriensis</name>
    <dbReference type="NCBI Taxonomy" id="3048891"/>
    <lineage>
        <taxon>Bacteria</taxon>
        <taxon>Bacillati</taxon>
        <taxon>Bacillota</taxon>
        <taxon>Bacilli</taxon>
        <taxon>Bacillales</taxon>
        <taxon>Bacillaceae</taxon>
        <taxon>Metabacillus</taxon>
    </lineage>
</organism>
<evidence type="ECO:0000313" key="2">
    <source>
        <dbReference type="Proteomes" id="UP001226091"/>
    </source>
</evidence>
<sequence length="254" mass="29673">MTAPIYKNLFESKTNNAHLITFEDKRDYVVKFYKPSENKALINEWFGYCIARFMGLPVPYSAITDLSESFFETIPQNEDLQYTSKQFASVYIPDSVNGHQAEVKSIVNTSDLAKIIVFDYWLCNTDRTKKNIILQEKSPGNYILNVIDHAEIFGSYSWTAEDLQQLPHTLLKSATHQMMASFIKEEEVFWKEIERVQTIPTQLLEEIFAFIPPDWNLSSDDQLEIINVLNTRRHKILPEVIRKFIKTIYRPLHP</sequence>
<dbReference type="EMBL" id="CP126116">
    <property type="protein sequence ID" value="WHZ59137.1"/>
    <property type="molecule type" value="Genomic_DNA"/>
</dbReference>
<protein>
    <submittedName>
        <fullName evidence="1">Uncharacterized protein</fullName>
    </submittedName>
</protein>
<name>A0ACD4RF63_9BACI</name>
<reference evidence="2" key="1">
    <citation type="journal article" date="2025" name="Aquaculture">
        <title>Assessment of the bioflocculant production and safety properties of Metabacillus hrfriensis sp. nov. based on phenotypic and whole-genome sequencing analysis.</title>
        <authorList>
            <person name="Zhang R."/>
            <person name="Zhao Z."/>
            <person name="Luo L."/>
            <person name="Wang S."/>
            <person name="Guo K."/>
            <person name="Xu W."/>
        </authorList>
    </citation>
    <scope>NUCLEOTIDE SEQUENCE [LARGE SCALE GENOMIC DNA]</scope>
    <source>
        <strain evidence="2">CT-WN-B3</strain>
    </source>
</reference>
<proteinExistence type="predicted"/>
<keyword evidence="2" id="KW-1185">Reference proteome</keyword>